<dbReference type="GO" id="GO:0016491">
    <property type="term" value="F:oxidoreductase activity"/>
    <property type="evidence" value="ECO:0007669"/>
    <property type="project" value="UniProtKB-KW"/>
</dbReference>
<name>E2Q2U2_STRCL</name>
<keyword evidence="1" id="KW-0560">Oxidoreductase</keyword>
<evidence type="ECO:0000256" key="2">
    <source>
        <dbReference type="SAM" id="MobiDB-lite"/>
    </source>
</evidence>
<organism evidence="4 5">
    <name type="scientific">Streptomyces clavuligerus</name>
    <dbReference type="NCBI Taxonomy" id="1901"/>
    <lineage>
        <taxon>Bacteria</taxon>
        <taxon>Bacillati</taxon>
        <taxon>Actinomycetota</taxon>
        <taxon>Actinomycetes</taxon>
        <taxon>Kitasatosporales</taxon>
        <taxon>Streptomycetaceae</taxon>
        <taxon>Streptomyces</taxon>
    </lineage>
</organism>
<dbReference type="PANTHER" id="PTHR43625:SF77">
    <property type="entry name" value="ALDO-KETO REDUCTASE"/>
    <property type="match status" value="1"/>
</dbReference>
<protein>
    <submittedName>
        <fullName evidence="4">Oxidoreductase</fullName>
    </submittedName>
</protein>
<dbReference type="Pfam" id="PF00248">
    <property type="entry name" value="Aldo_ket_red"/>
    <property type="match status" value="1"/>
</dbReference>
<dbReference type="InterPro" id="IPR036812">
    <property type="entry name" value="NAD(P)_OxRdtase_dom_sf"/>
</dbReference>
<dbReference type="InterPro" id="IPR023210">
    <property type="entry name" value="NADP_OxRdtase_dom"/>
</dbReference>
<feature type="region of interest" description="Disordered" evidence="2">
    <location>
        <begin position="1"/>
        <end position="47"/>
    </location>
</feature>
<dbReference type="STRING" id="1901.BB341_20165"/>
<keyword evidence="5" id="KW-1185">Reference proteome</keyword>
<evidence type="ECO:0000256" key="1">
    <source>
        <dbReference type="ARBA" id="ARBA00023002"/>
    </source>
</evidence>
<evidence type="ECO:0000313" key="4">
    <source>
        <dbReference type="EMBL" id="EFG06695.1"/>
    </source>
</evidence>
<dbReference type="PRINTS" id="PR00069">
    <property type="entry name" value="ALDKETRDTASE"/>
</dbReference>
<dbReference type="InterPro" id="IPR020471">
    <property type="entry name" value="AKR"/>
</dbReference>
<dbReference type="EMBL" id="CM000913">
    <property type="protein sequence ID" value="EFG06695.1"/>
    <property type="molecule type" value="Genomic_DNA"/>
</dbReference>
<feature type="domain" description="NADP-dependent oxidoreductase" evidence="3">
    <location>
        <begin position="64"/>
        <end position="357"/>
    </location>
</feature>
<evidence type="ECO:0000313" key="5">
    <source>
        <dbReference type="Proteomes" id="UP000002357"/>
    </source>
</evidence>
<reference evidence="4 5" key="1">
    <citation type="journal article" date="2010" name="Genome Biol. Evol.">
        <title>The sequence of a 1.8-mb bacterial linear plasmid reveals a rich evolutionary reservoir of secondary metabolic pathways.</title>
        <authorList>
            <person name="Medema M.H."/>
            <person name="Trefzer A."/>
            <person name="Kovalchuk A."/>
            <person name="van den Berg M."/>
            <person name="Mueller U."/>
            <person name="Heijne W."/>
            <person name="Wu L."/>
            <person name="Alam M.T."/>
            <person name="Ronning C.M."/>
            <person name="Nierman W.C."/>
            <person name="Bovenberg R.A.L."/>
            <person name="Breitling R."/>
            <person name="Takano E."/>
        </authorList>
    </citation>
    <scope>NUCLEOTIDE SEQUENCE [LARGE SCALE GENOMIC DNA]</scope>
    <source>
        <strain evidence="5">ATCC 27064 / DSM 738 / JCM 4710 / NBRC 13307 / NCIMB 12785 / NRRL 3585 / VKM Ac-602</strain>
    </source>
</reference>
<accession>E2Q2U2</accession>
<dbReference type="CDD" id="cd19076">
    <property type="entry name" value="AKR_AKR13A_13D"/>
    <property type="match status" value="1"/>
</dbReference>
<sequence>MPPASRGTRPLSRGTRERGASPRPRPPPITQTTRTEPPMSEQQSGQQIERIRLGAEGPLVGVQGLGCMGMSEFYGATDDTAARETLAAALDAGVTLFDTADIYGRGANEEFLAPFLADHRDEVVIATKFGVERTDDPAYRGVRNDPGYVREAVERSLRRLGIEVIDLYYMHRRDPAVPLAESVGAMAELVERGLVRHLGLSEVTGAELREAHAVHPIAALQSEWSLFSRDVERTAVPAAAELGIAMVPYSPLGRGFLTGAFSGPGATLSAGDYRSHLPRFTGGNARANAELLAPVRRIAEAHGATTGQVALAWVQQRSEAHGLPVVPIPGTRKASRLRENTAATRLRLTAADLAALEPIAGRVAGDRYPDMTFTSAARE</sequence>
<dbReference type="GO" id="GO:0005737">
    <property type="term" value="C:cytoplasm"/>
    <property type="evidence" value="ECO:0007669"/>
    <property type="project" value="TreeGrafter"/>
</dbReference>
<dbReference type="AlphaFoldDB" id="E2Q2U2"/>
<dbReference type="InterPro" id="IPR050791">
    <property type="entry name" value="Aldo-Keto_reductase"/>
</dbReference>
<proteinExistence type="predicted"/>
<gene>
    <name evidence="4" type="ORF">SCLAV_1620</name>
</gene>
<evidence type="ECO:0000259" key="3">
    <source>
        <dbReference type="Pfam" id="PF00248"/>
    </source>
</evidence>
<dbReference type="eggNOG" id="COG0667">
    <property type="taxonomic scope" value="Bacteria"/>
</dbReference>
<dbReference type="SUPFAM" id="SSF51430">
    <property type="entry name" value="NAD(P)-linked oxidoreductase"/>
    <property type="match status" value="1"/>
</dbReference>
<dbReference type="Proteomes" id="UP000002357">
    <property type="component" value="Chromosome"/>
</dbReference>
<dbReference type="Gene3D" id="3.20.20.100">
    <property type="entry name" value="NADP-dependent oxidoreductase domain"/>
    <property type="match status" value="1"/>
</dbReference>
<dbReference type="PANTHER" id="PTHR43625">
    <property type="entry name" value="AFLATOXIN B1 ALDEHYDE REDUCTASE"/>
    <property type="match status" value="1"/>
</dbReference>